<keyword evidence="5" id="KW-1185">Reference proteome</keyword>
<feature type="domain" description="Aldehyde dehydrogenase" evidence="3">
    <location>
        <begin position="32"/>
        <end position="492"/>
    </location>
</feature>
<dbReference type="SUPFAM" id="SSF53720">
    <property type="entry name" value="ALDH-like"/>
    <property type="match status" value="1"/>
</dbReference>
<dbReference type="AlphaFoldDB" id="A0A1P8WK12"/>
<dbReference type="Pfam" id="PF00171">
    <property type="entry name" value="Aldedh"/>
    <property type="match status" value="1"/>
</dbReference>
<dbReference type="PANTHER" id="PTHR11699">
    <property type="entry name" value="ALDEHYDE DEHYDROGENASE-RELATED"/>
    <property type="match status" value="1"/>
</dbReference>
<dbReference type="FunFam" id="3.40.605.10:FF:000007">
    <property type="entry name" value="NAD/NADP-dependent betaine aldehyde dehydrogenase"/>
    <property type="match status" value="1"/>
</dbReference>
<dbReference type="Proteomes" id="UP000187735">
    <property type="component" value="Chromosome"/>
</dbReference>
<accession>A0A1P8WK12</accession>
<dbReference type="Gene3D" id="3.40.309.10">
    <property type="entry name" value="Aldehyde Dehydrogenase, Chain A, domain 2"/>
    <property type="match status" value="1"/>
</dbReference>
<dbReference type="InterPro" id="IPR016162">
    <property type="entry name" value="Ald_DH_N"/>
</dbReference>
<dbReference type="KEGG" id="fmr:Fuma_04026"/>
<organism evidence="4 5">
    <name type="scientific">Fuerstiella marisgermanici</name>
    <dbReference type="NCBI Taxonomy" id="1891926"/>
    <lineage>
        <taxon>Bacteria</taxon>
        <taxon>Pseudomonadati</taxon>
        <taxon>Planctomycetota</taxon>
        <taxon>Planctomycetia</taxon>
        <taxon>Planctomycetales</taxon>
        <taxon>Planctomycetaceae</taxon>
        <taxon>Fuerstiella</taxon>
    </lineage>
</organism>
<proteinExistence type="inferred from homology"/>
<dbReference type="Gene3D" id="3.40.605.10">
    <property type="entry name" value="Aldehyde Dehydrogenase, Chain A, domain 1"/>
    <property type="match status" value="1"/>
</dbReference>
<dbReference type="STRING" id="1891926.Fuma_04026"/>
<protein>
    <submittedName>
        <fullName evidence="4">2-aminomuconic 6-semialdehyde dehydrogenase</fullName>
        <ecNumber evidence="4">1.2.1.32</ecNumber>
    </submittedName>
</protein>
<evidence type="ECO:0000259" key="3">
    <source>
        <dbReference type="Pfam" id="PF00171"/>
    </source>
</evidence>
<name>A0A1P8WK12_9PLAN</name>
<reference evidence="4 5" key="1">
    <citation type="journal article" date="2016" name="Front. Microbiol.">
        <title>Fuerstia marisgermanicae gen. nov., sp. nov., an Unusual Member of the Phylum Planctomycetes from the German Wadden Sea.</title>
        <authorList>
            <person name="Kohn T."/>
            <person name="Heuer A."/>
            <person name="Jogler M."/>
            <person name="Vollmers J."/>
            <person name="Boedeker C."/>
            <person name="Bunk B."/>
            <person name="Rast P."/>
            <person name="Borchert D."/>
            <person name="Glockner I."/>
            <person name="Freese H.M."/>
            <person name="Klenk H.P."/>
            <person name="Overmann J."/>
            <person name="Kaster A.K."/>
            <person name="Rohde M."/>
            <person name="Wiegand S."/>
            <person name="Jogler C."/>
        </authorList>
    </citation>
    <scope>NUCLEOTIDE SEQUENCE [LARGE SCALE GENOMIC DNA]</scope>
    <source>
        <strain evidence="4 5">NH11</strain>
    </source>
</reference>
<dbReference type="InterPro" id="IPR016161">
    <property type="entry name" value="Ald_DH/histidinol_DH"/>
</dbReference>
<evidence type="ECO:0000313" key="5">
    <source>
        <dbReference type="Proteomes" id="UP000187735"/>
    </source>
</evidence>
<evidence type="ECO:0000256" key="2">
    <source>
        <dbReference type="ARBA" id="ARBA00023002"/>
    </source>
</evidence>
<sequence length="500" mass="53257">MSTTIAPTSDLLPEVAAFLDSPSLKAFVNGEWIDASGGQTFDVVDPGTGQKITTVASLQKDDVDRAVDAAVNAFEGSGWAKMPVNERSAALHRLADAVEARKAQFSQIESLDCGKVFAQAEADVQNFIDTFRYFADLAQQVNYRSVIGVKGHEAWIARHPWGACGFIVPWNFPFLLTGWGLAPALAAGNTCVLKPAEDTPLSALYLCKVVQELDLLPAGVLNVTTGIGETAGAAIANNPKFRRMSFTGSPEVGRMVAEASGRNLTPIKCELGGKGAAVVFDDVDIEETAEKLVGAITFHSGQVCCDATRWLIHKDIYDKFVGECADRMKAVSIGYQLDAGTQMGPLVNTKQRDRVLGYLEKGVAEGAELVLEGGAAKVAGKNGYYVKPALMAGSLDNIAAREEIFGPVAYLAPFANEEEGIRLANNTEYGLGNSVWSRDLVRCARVAEAFESGNGWINAHNVIVHGVPYAGVGKSGMGGGVVSPDTLNDYLRPISIVRPL</sequence>
<comment type="similarity">
    <text evidence="1">Belongs to the aldehyde dehydrogenase family.</text>
</comment>
<dbReference type="InterPro" id="IPR016163">
    <property type="entry name" value="Ald_DH_C"/>
</dbReference>
<keyword evidence="2 4" id="KW-0560">Oxidoreductase</keyword>
<dbReference type="EMBL" id="CP017641">
    <property type="protein sequence ID" value="APZ94394.1"/>
    <property type="molecule type" value="Genomic_DNA"/>
</dbReference>
<dbReference type="GO" id="GO:0047102">
    <property type="term" value="F:aminomuconate-semialdehyde dehydrogenase activity"/>
    <property type="evidence" value="ECO:0007669"/>
    <property type="project" value="UniProtKB-EC"/>
</dbReference>
<dbReference type="RefSeq" id="WP_077025704.1">
    <property type="nucleotide sequence ID" value="NZ_CP017641.1"/>
</dbReference>
<dbReference type="InterPro" id="IPR015590">
    <property type="entry name" value="Aldehyde_DH_dom"/>
</dbReference>
<evidence type="ECO:0000256" key="1">
    <source>
        <dbReference type="ARBA" id="ARBA00009986"/>
    </source>
</evidence>
<evidence type="ECO:0000313" key="4">
    <source>
        <dbReference type="EMBL" id="APZ94394.1"/>
    </source>
</evidence>
<dbReference type="EC" id="1.2.1.32" evidence="4"/>
<dbReference type="OrthoDB" id="4503395at2"/>
<gene>
    <name evidence="4" type="primary">amnC</name>
    <name evidence="4" type="ORF">Fuma_04026</name>
</gene>